<dbReference type="Gene3D" id="3.20.20.105">
    <property type="entry name" value="Queuine tRNA-ribosyltransferase-like"/>
    <property type="match status" value="1"/>
</dbReference>
<dbReference type="SUPFAM" id="SSF51713">
    <property type="entry name" value="tRNA-guanine transglycosylase"/>
    <property type="match status" value="1"/>
</dbReference>
<accession>A0ABT9C7V1</accession>
<reference evidence="4 5" key="1">
    <citation type="submission" date="2023-07" db="EMBL/GenBank/DDBJ databases">
        <title>Paenibacillus sp. JX-17 nov. isolated from soil.</title>
        <authorList>
            <person name="Wan Y."/>
            <person name="Liu B."/>
        </authorList>
    </citation>
    <scope>NUCLEOTIDE SEQUENCE [LARGE SCALE GENOMIC DNA]</scope>
    <source>
        <strain evidence="4 5">JX-17</strain>
    </source>
</reference>
<dbReference type="InterPro" id="IPR036511">
    <property type="entry name" value="TGT-like_sf"/>
</dbReference>
<dbReference type="InterPro" id="IPR050076">
    <property type="entry name" value="ArchSynthase1/Queuine_TRR"/>
</dbReference>
<dbReference type="Pfam" id="PF01702">
    <property type="entry name" value="TGT"/>
    <property type="match status" value="1"/>
</dbReference>
<keyword evidence="5" id="KW-1185">Reference proteome</keyword>
<dbReference type="RefSeq" id="WP_305022516.1">
    <property type="nucleotide sequence ID" value="NZ_JAUQTB010000001.1"/>
</dbReference>
<keyword evidence="2" id="KW-0671">Queuosine biosynthesis</keyword>
<dbReference type="PANTHER" id="PTHR46499:SF1">
    <property type="entry name" value="QUEUINE TRNA-RIBOSYLTRANSFERASE"/>
    <property type="match status" value="1"/>
</dbReference>
<evidence type="ECO:0000256" key="1">
    <source>
        <dbReference type="ARBA" id="ARBA00022694"/>
    </source>
</evidence>
<keyword evidence="1" id="KW-0819">tRNA processing</keyword>
<organism evidence="4 5">
    <name type="scientific">Paenibacillus lacisoli</name>
    <dbReference type="NCBI Taxonomy" id="3064525"/>
    <lineage>
        <taxon>Bacteria</taxon>
        <taxon>Bacillati</taxon>
        <taxon>Bacillota</taxon>
        <taxon>Bacilli</taxon>
        <taxon>Bacillales</taxon>
        <taxon>Paenibacillaceae</taxon>
        <taxon>Paenibacillus</taxon>
    </lineage>
</organism>
<evidence type="ECO:0000313" key="4">
    <source>
        <dbReference type="EMBL" id="MDO7905345.1"/>
    </source>
</evidence>
<comment type="caution">
    <text evidence="4">The sequence shown here is derived from an EMBL/GenBank/DDBJ whole genome shotgun (WGS) entry which is preliminary data.</text>
</comment>
<gene>
    <name evidence="4" type="ORF">Q5741_02825</name>
</gene>
<feature type="domain" description="tRNA-guanine(15) transglycosylase-like" evidence="3">
    <location>
        <begin position="86"/>
        <end position="292"/>
    </location>
</feature>
<proteinExistence type="predicted"/>
<sequence>MDFYISWSHSDANFIDYFPDCFMLVSAVPDNRGSLRRFQKKPRKLLVDCGSVYYVKQKERPSLKEVYDIQASIYDGCPVSTEVTLVHFDEPMLYKETLSQKYYSMERTLFNANEYITLINSFKDERLSCMGVIQGFDEASIIYSAFELQKMGYKKFGIGSLLKKNLSEQIAIIKLASNIVGASNLHVFGVTGLLPIKTMIDLGIASCDSTRPTMAAAFYQVFYSNPFRTFYLAESHAKPSSPNRLESPLPCLCPICKNNANEILIPSPREYMRLRSVHNYFHLTEEINEMKRNKGVV</sequence>
<evidence type="ECO:0000259" key="3">
    <source>
        <dbReference type="Pfam" id="PF01702"/>
    </source>
</evidence>
<evidence type="ECO:0000313" key="5">
    <source>
        <dbReference type="Proteomes" id="UP001240171"/>
    </source>
</evidence>
<evidence type="ECO:0000256" key="2">
    <source>
        <dbReference type="ARBA" id="ARBA00022785"/>
    </source>
</evidence>
<dbReference type="Proteomes" id="UP001240171">
    <property type="component" value="Unassembled WGS sequence"/>
</dbReference>
<name>A0ABT9C7V1_9BACL</name>
<dbReference type="InterPro" id="IPR002616">
    <property type="entry name" value="tRNA_ribo_trans-like"/>
</dbReference>
<dbReference type="EMBL" id="JAUQTB010000001">
    <property type="protein sequence ID" value="MDO7905345.1"/>
    <property type="molecule type" value="Genomic_DNA"/>
</dbReference>
<protein>
    <submittedName>
        <fullName evidence="4">Queuine tRNA-ribosyltransferase</fullName>
    </submittedName>
</protein>
<dbReference type="PANTHER" id="PTHR46499">
    <property type="entry name" value="QUEUINE TRNA-RIBOSYLTRANSFERASE"/>
    <property type="match status" value="1"/>
</dbReference>